<evidence type="ECO:0000313" key="3">
    <source>
        <dbReference type="Proteomes" id="UP000230233"/>
    </source>
</evidence>
<feature type="region of interest" description="Disordered" evidence="1">
    <location>
        <begin position="1"/>
        <end position="187"/>
    </location>
</feature>
<protein>
    <submittedName>
        <fullName evidence="2">Uncharacterized protein</fullName>
    </submittedName>
</protein>
<feature type="compositionally biased region" description="Basic and acidic residues" evidence="1">
    <location>
        <begin position="26"/>
        <end position="46"/>
    </location>
</feature>
<feature type="region of interest" description="Disordered" evidence="1">
    <location>
        <begin position="233"/>
        <end position="272"/>
    </location>
</feature>
<keyword evidence="3" id="KW-1185">Reference proteome</keyword>
<feature type="compositionally biased region" description="Acidic residues" evidence="1">
    <location>
        <begin position="115"/>
        <end position="137"/>
    </location>
</feature>
<feature type="compositionally biased region" description="Acidic residues" evidence="1">
    <location>
        <begin position="56"/>
        <end position="65"/>
    </location>
</feature>
<evidence type="ECO:0000313" key="2">
    <source>
        <dbReference type="EMBL" id="PIC12280.1"/>
    </source>
</evidence>
<organism evidence="2 3">
    <name type="scientific">Caenorhabditis nigoni</name>
    <dbReference type="NCBI Taxonomy" id="1611254"/>
    <lineage>
        <taxon>Eukaryota</taxon>
        <taxon>Metazoa</taxon>
        <taxon>Ecdysozoa</taxon>
        <taxon>Nematoda</taxon>
        <taxon>Chromadorea</taxon>
        <taxon>Rhabditida</taxon>
        <taxon>Rhabditina</taxon>
        <taxon>Rhabditomorpha</taxon>
        <taxon>Rhabditoidea</taxon>
        <taxon>Rhabditidae</taxon>
        <taxon>Peloderinae</taxon>
        <taxon>Caenorhabditis</taxon>
    </lineage>
</organism>
<comment type="caution">
    <text evidence="2">The sequence shown here is derived from an EMBL/GenBank/DDBJ whole genome shotgun (WGS) entry which is preliminary data.</text>
</comment>
<accession>A0A2G5SB64</accession>
<gene>
    <name evidence="2" type="ORF">B9Z55_028517</name>
</gene>
<reference evidence="3" key="1">
    <citation type="submission" date="2017-10" db="EMBL/GenBank/DDBJ databases">
        <title>Rapid genome shrinkage in a self-fertile nematode reveals novel sperm competition proteins.</title>
        <authorList>
            <person name="Yin D."/>
            <person name="Schwarz E.M."/>
            <person name="Thomas C.G."/>
            <person name="Felde R.L."/>
            <person name="Korf I.F."/>
            <person name="Cutter A.D."/>
            <person name="Schartner C.M."/>
            <person name="Ralston E.J."/>
            <person name="Meyer B.J."/>
            <person name="Haag E.S."/>
        </authorList>
    </citation>
    <scope>NUCLEOTIDE SEQUENCE [LARGE SCALE GENOMIC DNA]</scope>
    <source>
        <strain evidence="3">JU1422</strain>
    </source>
</reference>
<dbReference type="EMBL" id="PDUG01000025">
    <property type="protein sequence ID" value="PIC12280.1"/>
    <property type="molecule type" value="Genomic_DNA"/>
</dbReference>
<name>A0A2G5SB64_9PELO</name>
<feature type="compositionally biased region" description="Basic residues" evidence="1">
    <location>
        <begin position="1"/>
        <end position="13"/>
    </location>
</feature>
<feature type="compositionally biased region" description="Basic and acidic residues" evidence="1">
    <location>
        <begin position="165"/>
        <end position="187"/>
    </location>
</feature>
<dbReference type="Proteomes" id="UP000230233">
    <property type="component" value="Unassembled WGS sequence"/>
</dbReference>
<feature type="compositionally biased region" description="Pro residues" evidence="1">
    <location>
        <begin position="237"/>
        <end position="247"/>
    </location>
</feature>
<sequence length="272" mass="30915">MDNSKKGNKRSRKQVSSQRQKARKTRNTEAHEKQSPRHSSDDDKPFPKIPSFGIPDDSEDDEDPPLDQSRKTRKRVDLDSSSSESSDDDIPIPKVLLFSDSKDDEDQSQKKQVDSDSDSTETDSDDDSEDDSDEDEDPIVHTWRTTTEPTIRLKFDSGDSDSEADQSKNIDSKRKYSKGHKDPERDQVGDQVYVVDYRNINIATWIPGTIQNRVGQTMRRVTFNNTVCIIPAISSPENPPVKPPPPKPSRKSTRIINQPPRLVIKPNQKSYH</sequence>
<proteinExistence type="predicted"/>
<evidence type="ECO:0000256" key="1">
    <source>
        <dbReference type="SAM" id="MobiDB-lite"/>
    </source>
</evidence>
<dbReference type="AlphaFoldDB" id="A0A2G5SB64"/>